<reference evidence="1 2" key="1">
    <citation type="submission" date="2014-12" db="EMBL/GenBank/DDBJ databases">
        <title>Complete genome sequences of three Vibrio cholerae specific bacteriophages.</title>
        <authorList>
            <person name="Bhandare S.G."/>
            <person name="Warry A."/>
            <person name="Emes R.D."/>
            <person name="Hooton S.P.T."/>
            <person name="Barrow P.A."/>
            <person name="Atterbury R.J."/>
        </authorList>
    </citation>
    <scope>NUCLEOTIDE SEQUENCE [LARGE SCALE GENOMIC DNA]</scope>
</reference>
<protein>
    <submittedName>
        <fullName evidence="1">Uncharacterized protein</fullName>
    </submittedName>
</protein>
<sequence length="46" mass="5684">MKAWYEKMVNQKKEEYQKLLDEGKTDEAMKVFTEMEDYQKLLNKYS</sequence>
<dbReference type="KEGG" id="vg:26625641"/>
<evidence type="ECO:0000313" key="1">
    <source>
        <dbReference type="EMBL" id="AJF40703.1"/>
    </source>
</evidence>
<name>A0A0B5H8J7_9CAUD</name>
<dbReference type="OrthoDB" id="38024at10239"/>
<accession>A0A0B5H8J7</accession>
<dbReference type="RefSeq" id="YP_009198563.1">
    <property type="nucleotide sequence ID" value="NC_028799.1"/>
</dbReference>
<gene>
    <name evidence="1" type="ORF">SBVP1_0045</name>
</gene>
<dbReference type="EMBL" id="KP280062">
    <property type="protein sequence ID" value="AJF40703.1"/>
    <property type="molecule type" value="Genomic_DNA"/>
</dbReference>
<dbReference type="GeneID" id="26625641"/>
<organism evidence="1 2">
    <name type="scientific">Vibrio phage phi 1</name>
    <dbReference type="NCBI Taxonomy" id="1589297"/>
    <lineage>
        <taxon>Viruses</taxon>
        <taxon>Duplodnaviria</taxon>
        <taxon>Heunggongvirae</taxon>
        <taxon>Uroviricota</taxon>
        <taxon>Caudoviricetes</taxon>
        <taxon>Schitoviridae</taxon>
        <taxon>Pacinivirus</taxon>
        <taxon>Pacinivirus phi1</taxon>
    </lineage>
</organism>
<proteinExistence type="predicted"/>
<keyword evidence="2" id="KW-1185">Reference proteome</keyword>
<evidence type="ECO:0000313" key="2">
    <source>
        <dbReference type="Proteomes" id="UP000031803"/>
    </source>
</evidence>
<dbReference type="Proteomes" id="UP000031803">
    <property type="component" value="Segment"/>
</dbReference>